<reference evidence="2" key="1">
    <citation type="submission" date="2020-11" db="EMBL/GenBank/DDBJ databases">
        <authorList>
            <person name="Tran Van P."/>
        </authorList>
    </citation>
    <scope>NUCLEOTIDE SEQUENCE</scope>
</reference>
<organism evidence="2">
    <name type="scientific">Timema genevievae</name>
    <name type="common">Walking stick</name>
    <dbReference type="NCBI Taxonomy" id="629358"/>
    <lineage>
        <taxon>Eukaryota</taxon>
        <taxon>Metazoa</taxon>
        <taxon>Ecdysozoa</taxon>
        <taxon>Arthropoda</taxon>
        <taxon>Hexapoda</taxon>
        <taxon>Insecta</taxon>
        <taxon>Pterygota</taxon>
        <taxon>Neoptera</taxon>
        <taxon>Polyneoptera</taxon>
        <taxon>Phasmatodea</taxon>
        <taxon>Timematodea</taxon>
        <taxon>Timematoidea</taxon>
        <taxon>Timematidae</taxon>
        <taxon>Timema</taxon>
    </lineage>
</organism>
<dbReference type="EMBL" id="OE843992">
    <property type="protein sequence ID" value="CAD7604455.1"/>
    <property type="molecule type" value="Genomic_DNA"/>
</dbReference>
<evidence type="ECO:0000256" key="1">
    <source>
        <dbReference type="SAM" id="MobiDB-lite"/>
    </source>
</evidence>
<protein>
    <submittedName>
        <fullName evidence="2">Uncharacterized protein</fullName>
    </submittedName>
</protein>
<name>A0A7R9K4W8_TIMGE</name>
<dbReference type="AlphaFoldDB" id="A0A7R9K4W8"/>
<sequence>MKKEMNKPPSRTLSAYPPRLQSSSPSLIMAANSSSPSSQSHYTHCTTSSPHPVLLPPLPSCIHPEPEVVCLDHDLLIPSRSNPILLPPTPITSWSFKPDGLDRMVIGVGGKRIVLDLDGINRNEEVQLHLQAGRESSKISLITLNWDSKLNLHVSRAERWDELEKGLTKEHHHSYRISNL</sequence>
<evidence type="ECO:0000313" key="2">
    <source>
        <dbReference type="EMBL" id="CAD7604455.1"/>
    </source>
</evidence>
<feature type="region of interest" description="Disordered" evidence="1">
    <location>
        <begin position="1"/>
        <end position="45"/>
    </location>
</feature>
<gene>
    <name evidence="2" type="ORF">TGEB3V08_LOCUS9141</name>
</gene>
<accession>A0A7R9K4W8</accession>
<proteinExistence type="predicted"/>